<dbReference type="SUPFAM" id="SSF53098">
    <property type="entry name" value="Ribonuclease H-like"/>
    <property type="match status" value="1"/>
</dbReference>
<dbReference type="GO" id="GO:0000166">
    <property type="term" value="F:nucleotide binding"/>
    <property type="evidence" value="ECO:0007669"/>
    <property type="project" value="InterPro"/>
</dbReference>
<evidence type="ECO:0000256" key="11">
    <source>
        <dbReference type="ARBA" id="ARBA00023004"/>
    </source>
</evidence>
<evidence type="ECO:0000256" key="3">
    <source>
        <dbReference type="ARBA" id="ARBA00012417"/>
    </source>
</evidence>
<proteinExistence type="inferred from homology"/>
<keyword evidence="12" id="KW-0411">Iron-sulfur</keyword>
<name>A0A0L7LF25_OPEBR</name>
<feature type="domain" description="DNA-directed DNA polymerase family B exonuclease" evidence="16">
    <location>
        <begin position="940"/>
        <end position="1052"/>
    </location>
</feature>
<comment type="similarity">
    <text evidence="2">Belongs to the DNA polymerase type-B family.</text>
</comment>
<dbReference type="InterPro" id="IPR042087">
    <property type="entry name" value="DNA_pol_B_thumb"/>
</dbReference>
<accession>A0A0L7LF25</accession>
<evidence type="ECO:0000259" key="15">
    <source>
        <dbReference type="Pfam" id="PF00136"/>
    </source>
</evidence>
<keyword evidence="5" id="KW-0808">Transferase</keyword>
<evidence type="ECO:0000256" key="10">
    <source>
        <dbReference type="ARBA" id="ARBA00022932"/>
    </source>
</evidence>
<evidence type="ECO:0000256" key="6">
    <source>
        <dbReference type="ARBA" id="ARBA00022695"/>
    </source>
</evidence>
<feature type="non-terminal residue" evidence="19">
    <location>
        <position position="1"/>
    </location>
</feature>
<dbReference type="InterPro" id="IPR006172">
    <property type="entry name" value="DNA-dir_DNA_pol_B"/>
</dbReference>
<evidence type="ECO:0000256" key="7">
    <source>
        <dbReference type="ARBA" id="ARBA00022723"/>
    </source>
</evidence>
<dbReference type="InterPro" id="IPR023211">
    <property type="entry name" value="DNA_pol_palm_dom_sf"/>
</dbReference>
<evidence type="ECO:0000256" key="1">
    <source>
        <dbReference type="ARBA" id="ARBA00001966"/>
    </source>
</evidence>
<dbReference type="Gene3D" id="3.30.420.10">
    <property type="entry name" value="Ribonuclease H-like superfamily/Ribonuclease H"/>
    <property type="match status" value="1"/>
</dbReference>
<dbReference type="PANTHER" id="PTHR45812:SF1">
    <property type="entry name" value="DNA POLYMERASE ZETA CATALYTIC SUBUNIT"/>
    <property type="match status" value="1"/>
</dbReference>
<feature type="domain" description="DNA polymerase zeta catalytic subunit N-terminal" evidence="18">
    <location>
        <begin position="32"/>
        <end position="86"/>
    </location>
</feature>
<dbReference type="STRING" id="104452.A0A0L7LF25"/>
<evidence type="ECO:0000256" key="12">
    <source>
        <dbReference type="ARBA" id="ARBA00023014"/>
    </source>
</evidence>
<dbReference type="InterPro" id="IPR006134">
    <property type="entry name" value="DNA-dir_DNA_pol_B_multi_dom"/>
</dbReference>
<evidence type="ECO:0000313" key="20">
    <source>
        <dbReference type="Proteomes" id="UP000037510"/>
    </source>
</evidence>
<comment type="catalytic activity">
    <reaction evidence="14">
        <text>DNA(n) + a 2'-deoxyribonucleoside 5'-triphosphate = DNA(n+1) + diphosphate</text>
        <dbReference type="Rhea" id="RHEA:22508"/>
        <dbReference type="Rhea" id="RHEA-COMP:17339"/>
        <dbReference type="Rhea" id="RHEA-COMP:17340"/>
        <dbReference type="ChEBI" id="CHEBI:33019"/>
        <dbReference type="ChEBI" id="CHEBI:61560"/>
        <dbReference type="ChEBI" id="CHEBI:173112"/>
        <dbReference type="EC" id="2.7.7.7"/>
    </reaction>
</comment>
<dbReference type="InterPro" id="IPR056447">
    <property type="entry name" value="REV3_N"/>
</dbReference>
<dbReference type="GO" id="GO:0003887">
    <property type="term" value="F:DNA-directed DNA polymerase activity"/>
    <property type="evidence" value="ECO:0007669"/>
    <property type="project" value="UniProtKB-KW"/>
</dbReference>
<dbReference type="Gene3D" id="3.90.1600.10">
    <property type="entry name" value="Palm domain of DNA polymerase"/>
    <property type="match status" value="1"/>
</dbReference>
<sequence>VTLQNPQFSVRIVVCDHYLTRPVPDVTLQNPQFSVRIVVCDHYLTRPVPGIDVIYSDFRGSDIKQVPVLRIFGPTPEGRKACVHIHGVFPYFYIPCPTPSPEPQYLYQIATSLDKALNIALKQATSADQHVYKISLVKGLPFYGFHDKEHLYLKVFMYNPGLIKQAVELCSNGAILGQPFQPHESHLNFTLQFFIDFNLFGMSNIDLQTIKFRRLGISQSSNDPLESTINGLKPESSCFFEADCIASHIINRQRIGKGDGIENPGLEEVWNQEIERRKQLNMSLASKSLSQGRITAEETESHYKFEQMFLFKISNLVDQPVITDQNAQKVMEAVYYPAESLEGSQLFNALDVSVHLPNTSLSVSFNETLRNDLDETLVDDMVNTIVDESLALNCSLHYSQVLYVSHNDESSPTWNDSFWDGANIPQLDGTFDDDHVKKVRKRKMRPFKLGLPRIKPKKKVVVEPEEGTARTINNSEITDSIMDTSEVNEINASRDAIEGISDSHLRRGIQIEPKSVLEHVIDEPSECPEIRDEIESPSILDLVEKVSKNNEIMQLGAAEVYDLQNNYLPEAGPSTIHNSSVILHPDDSFTSSSDSSLQENNMGIMSFYTSKVFDLSLEGDKNNIPGNKLVESHEIKVKIESFIQNELTEDVATNTPARTDQFENTDYSLKIVTPAIKPPTRSYIAATLEQYQIPKIVYPEPYYSDHKDVGAKVEIGQLVLKLHSRLAQDQKPFEKVTDTSLEEWRNLLFVQTNEMFVESAKPDSLRSLLAGNKACILEPVKRPPTSKYVNQWIKEKSEGSIVESRVEDVSKNIEELDNSQALGLHENIIDSSISLESNDKEKASLDNTLQVTMQRDGSFLCFGGNSVQNETSSIEAPTVDVNFLTLMLLEVHTSVRGDLNPDPALDAIEAIFLNVTNDSPPNHFLPKNFTEILVVDDMTPPKYLDRCIFQKVTYVSNEKEIIERVIELVKQHDPDIMCGYEIEMNSWGYFLERAQTLEFDIVREISRITEKYRQKRFRGENEKDFEGRILGRVMFNVWRLFRHELALSSYSFENCMYEVLKERVPKYSFAQLAEWWGDESRILRWIPCEYYMTILSGTVRMLEKLDIINRTSELARLFGLQWWEVLSRGSQFRVESLMLRAARPLNLIAMSPTVKQRAAMRAPECLPLIFEPESRYYTDPMIILDFQSLYPDEAYEFGAWRLRVPKSKLEALVKKGLVHWSPVGVGFVKPSIRRGVLPALLRRILAARQAVKKNMKQQTDEAVKKAMHSRQLGLKLIANVTYGYTAANFSGRMPCVEVGDSVVYQPCILQTKKRYVGYMYESPDQEKPIYEAKGIETVRRDGCPAGVKLLKGALCELFETGDMSRVKRAVCAVLSRLARGTLPVQDLFFTREYHGPAGYRARASAPPNEIALACVKRAVCVVLSRTQRGTLPVQELFFTREYHGPAGYRARATAPPNEIAL</sequence>
<dbReference type="Gene3D" id="3.30.342.10">
    <property type="entry name" value="DNA Polymerase, chain B, domain 1"/>
    <property type="match status" value="1"/>
</dbReference>
<dbReference type="GO" id="GO:0005634">
    <property type="term" value="C:nucleus"/>
    <property type="evidence" value="ECO:0007669"/>
    <property type="project" value="TreeGrafter"/>
</dbReference>
<evidence type="ECO:0000259" key="18">
    <source>
        <dbReference type="Pfam" id="PF24065"/>
    </source>
</evidence>
<dbReference type="PANTHER" id="PTHR45812">
    <property type="entry name" value="DNA POLYMERASE ZETA CATALYTIC SUBUNIT"/>
    <property type="match status" value="1"/>
</dbReference>
<feature type="domain" description="DNA polymerase delta/zeta catalytic subunit N-terminal" evidence="17">
    <location>
        <begin position="87"/>
        <end position="164"/>
    </location>
</feature>
<dbReference type="GO" id="GO:0042276">
    <property type="term" value="P:error-prone translesion synthesis"/>
    <property type="evidence" value="ECO:0007669"/>
    <property type="project" value="TreeGrafter"/>
</dbReference>
<dbReference type="Proteomes" id="UP000037510">
    <property type="component" value="Unassembled WGS sequence"/>
</dbReference>
<dbReference type="CDD" id="cd05778">
    <property type="entry name" value="DNA_polB_zeta_exo"/>
    <property type="match status" value="1"/>
</dbReference>
<dbReference type="GO" id="GO:0000724">
    <property type="term" value="P:double-strand break repair via homologous recombination"/>
    <property type="evidence" value="ECO:0007669"/>
    <property type="project" value="TreeGrafter"/>
</dbReference>
<dbReference type="GO" id="GO:0003677">
    <property type="term" value="F:DNA binding"/>
    <property type="evidence" value="ECO:0007669"/>
    <property type="project" value="InterPro"/>
</dbReference>
<comment type="caution">
    <text evidence="19">The sequence shown here is derived from an EMBL/GenBank/DDBJ whole genome shotgun (WGS) entry which is preliminary data.</text>
</comment>
<dbReference type="InterPro" id="IPR012337">
    <property type="entry name" value="RNaseH-like_sf"/>
</dbReference>
<evidence type="ECO:0000256" key="9">
    <source>
        <dbReference type="ARBA" id="ARBA00022833"/>
    </source>
</evidence>
<comment type="cofactor">
    <cofactor evidence="1">
        <name>[4Fe-4S] cluster</name>
        <dbReference type="ChEBI" id="CHEBI:49883"/>
    </cofactor>
</comment>
<keyword evidence="20" id="KW-1185">Reference proteome</keyword>
<evidence type="ECO:0000256" key="14">
    <source>
        <dbReference type="ARBA" id="ARBA00049244"/>
    </source>
</evidence>
<evidence type="ECO:0000256" key="2">
    <source>
        <dbReference type="ARBA" id="ARBA00005755"/>
    </source>
</evidence>
<dbReference type="InterPro" id="IPR056435">
    <property type="entry name" value="DPOD/Z_N"/>
</dbReference>
<evidence type="ECO:0000313" key="19">
    <source>
        <dbReference type="EMBL" id="KOB74005.1"/>
    </source>
</evidence>
<evidence type="ECO:0000256" key="13">
    <source>
        <dbReference type="ARBA" id="ARBA00023204"/>
    </source>
</evidence>
<reference evidence="19 20" key="1">
    <citation type="journal article" date="2015" name="Genome Biol. Evol.">
        <title>The genome of winter moth (Operophtera brumata) provides a genomic perspective on sexual dimorphism and phenology.</title>
        <authorList>
            <person name="Derks M.F."/>
            <person name="Smit S."/>
            <person name="Salis L."/>
            <person name="Schijlen E."/>
            <person name="Bossers A."/>
            <person name="Mateman C."/>
            <person name="Pijl A.S."/>
            <person name="de Ridder D."/>
            <person name="Groenen M.A."/>
            <person name="Visser M.E."/>
            <person name="Megens H.J."/>
        </authorList>
    </citation>
    <scope>NUCLEOTIDE SEQUENCE [LARGE SCALE GENOMIC DNA]</scope>
    <source>
        <strain evidence="19">WM2013NL</strain>
        <tissue evidence="19">Head and thorax</tissue>
    </source>
</reference>
<gene>
    <name evidence="19" type="ORF">OBRU01_09662</name>
</gene>
<dbReference type="InterPro" id="IPR030559">
    <property type="entry name" value="PolZ_Rev3"/>
</dbReference>
<protein>
    <recommendedName>
        <fullName evidence="4">DNA polymerase zeta catalytic subunit</fullName>
        <ecNumber evidence="3">2.7.7.7</ecNumber>
    </recommendedName>
</protein>
<feature type="domain" description="DNA-directed DNA polymerase family B multifunctional" evidence="15">
    <location>
        <begin position="1121"/>
        <end position="1304"/>
    </location>
</feature>
<dbReference type="InterPro" id="IPR006133">
    <property type="entry name" value="DNA-dir_DNA_pol_B_exonuc"/>
</dbReference>
<keyword evidence="9" id="KW-0862">Zinc</keyword>
<dbReference type="FunFam" id="1.10.287.690:FF:000002">
    <property type="entry name" value="DNA polymerase zeta"/>
    <property type="match status" value="1"/>
</dbReference>
<evidence type="ECO:0000256" key="4">
    <source>
        <dbReference type="ARBA" id="ARBA00021589"/>
    </source>
</evidence>
<dbReference type="GO" id="GO:0046872">
    <property type="term" value="F:metal ion binding"/>
    <property type="evidence" value="ECO:0007669"/>
    <property type="project" value="UniProtKB-KW"/>
</dbReference>
<evidence type="ECO:0000256" key="8">
    <source>
        <dbReference type="ARBA" id="ARBA00022763"/>
    </source>
</evidence>
<evidence type="ECO:0000259" key="17">
    <source>
        <dbReference type="Pfam" id="PF24055"/>
    </source>
</evidence>
<dbReference type="InterPro" id="IPR043502">
    <property type="entry name" value="DNA/RNA_pol_sf"/>
</dbReference>
<keyword evidence="7" id="KW-0479">Metal-binding</keyword>
<keyword evidence="13" id="KW-0234">DNA repair</keyword>
<dbReference type="SMART" id="SM00486">
    <property type="entry name" value="POLBc"/>
    <property type="match status" value="1"/>
</dbReference>
<dbReference type="Pfam" id="PF24055">
    <property type="entry name" value="POL3_N"/>
    <property type="match status" value="1"/>
</dbReference>
<keyword evidence="6" id="KW-0548">Nucleotidyltransferase</keyword>
<dbReference type="SUPFAM" id="SSF56672">
    <property type="entry name" value="DNA/RNA polymerases"/>
    <property type="match status" value="1"/>
</dbReference>
<dbReference type="InterPro" id="IPR036397">
    <property type="entry name" value="RNaseH_sf"/>
</dbReference>
<feature type="non-terminal residue" evidence="19">
    <location>
        <position position="1461"/>
    </location>
</feature>
<keyword evidence="11" id="KW-0408">Iron</keyword>
<dbReference type="Pfam" id="PF00136">
    <property type="entry name" value="DNA_pol_B"/>
    <property type="match status" value="1"/>
</dbReference>
<dbReference type="Gene3D" id="1.10.132.60">
    <property type="entry name" value="DNA polymerase family B, C-terminal domain"/>
    <property type="match status" value="1"/>
</dbReference>
<dbReference type="EMBL" id="JTDY01001387">
    <property type="protein sequence ID" value="KOB74005.1"/>
    <property type="molecule type" value="Genomic_DNA"/>
</dbReference>
<keyword evidence="10" id="KW-0239">DNA-directed DNA polymerase</keyword>
<keyword evidence="8" id="KW-0227">DNA damage</keyword>
<evidence type="ECO:0000259" key="16">
    <source>
        <dbReference type="Pfam" id="PF03104"/>
    </source>
</evidence>
<dbReference type="GO" id="GO:0016035">
    <property type="term" value="C:zeta DNA polymerase complex"/>
    <property type="evidence" value="ECO:0007669"/>
    <property type="project" value="InterPro"/>
</dbReference>
<dbReference type="Gene3D" id="1.10.287.690">
    <property type="entry name" value="Helix hairpin bin"/>
    <property type="match status" value="1"/>
</dbReference>
<evidence type="ECO:0000256" key="5">
    <source>
        <dbReference type="ARBA" id="ARBA00022679"/>
    </source>
</evidence>
<dbReference type="Pfam" id="PF03104">
    <property type="entry name" value="DNA_pol_B_exo1"/>
    <property type="match status" value="1"/>
</dbReference>
<dbReference type="GO" id="GO:0051536">
    <property type="term" value="F:iron-sulfur cluster binding"/>
    <property type="evidence" value="ECO:0007669"/>
    <property type="project" value="UniProtKB-KW"/>
</dbReference>
<dbReference type="FunFam" id="3.30.420.10:FF:000024">
    <property type="entry name" value="DNA polymerase zeta catalytic subunit"/>
    <property type="match status" value="1"/>
</dbReference>
<dbReference type="EC" id="2.7.7.7" evidence="3"/>
<organism evidence="19 20">
    <name type="scientific">Operophtera brumata</name>
    <name type="common">Winter moth</name>
    <name type="synonym">Phalaena brumata</name>
    <dbReference type="NCBI Taxonomy" id="104452"/>
    <lineage>
        <taxon>Eukaryota</taxon>
        <taxon>Metazoa</taxon>
        <taxon>Ecdysozoa</taxon>
        <taxon>Arthropoda</taxon>
        <taxon>Hexapoda</taxon>
        <taxon>Insecta</taxon>
        <taxon>Pterygota</taxon>
        <taxon>Neoptera</taxon>
        <taxon>Endopterygota</taxon>
        <taxon>Lepidoptera</taxon>
        <taxon>Glossata</taxon>
        <taxon>Ditrysia</taxon>
        <taxon>Geometroidea</taxon>
        <taxon>Geometridae</taxon>
        <taxon>Larentiinae</taxon>
        <taxon>Operophtera</taxon>
    </lineage>
</organism>
<dbReference type="Pfam" id="PF24065">
    <property type="entry name" value="REV3_N"/>
    <property type="match status" value="1"/>
</dbReference>